<dbReference type="PROSITE" id="PS50879">
    <property type="entry name" value="RNASE_H_1"/>
    <property type="match status" value="1"/>
</dbReference>
<organism evidence="2 3">
    <name type="scientific">Parasponia andersonii</name>
    <name type="common">Sponia andersonii</name>
    <dbReference type="NCBI Taxonomy" id="3476"/>
    <lineage>
        <taxon>Eukaryota</taxon>
        <taxon>Viridiplantae</taxon>
        <taxon>Streptophyta</taxon>
        <taxon>Embryophyta</taxon>
        <taxon>Tracheophyta</taxon>
        <taxon>Spermatophyta</taxon>
        <taxon>Magnoliopsida</taxon>
        <taxon>eudicotyledons</taxon>
        <taxon>Gunneridae</taxon>
        <taxon>Pentapetalae</taxon>
        <taxon>rosids</taxon>
        <taxon>fabids</taxon>
        <taxon>Rosales</taxon>
        <taxon>Cannabaceae</taxon>
        <taxon>Parasponia</taxon>
    </lineage>
</organism>
<comment type="caution">
    <text evidence="2">The sequence shown here is derived from an EMBL/GenBank/DDBJ whole genome shotgun (WGS) entry which is preliminary data.</text>
</comment>
<dbReference type="AlphaFoldDB" id="A0A2P5E269"/>
<dbReference type="PANTHER" id="PTHR48475">
    <property type="entry name" value="RIBONUCLEASE H"/>
    <property type="match status" value="1"/>
</dbReference>
<dbReference type="Proteomes" id="UP000237105">
    <property type="component" value="Unassembled WGS sequence"/>
</dbReference>
<evidence type="ECO:0000313" key="3">
    <source>
        <dbReference type="Proteomes" id="UP000237105"/>
    </source>
</evidence>
<dbReference type="PANTHER" id="PTHR48475:SF2">
    <property type="entry name" value="RIBONUCLEASE H"/>
    <property type="match status" value="1"/>
</dbReference>
<dbReference type="STRING" id="3476.A0A2P5E269"/>
<dbReference type="GO" id="GO:0004523">
    <property type="term" value="F:RNA-DNA hybrid ribonuclease activity"/>
    <property type="evidence" value="ECO:0007669"/>
    <property type="project" value="InterPro"/>
</dbReference>
<name>A0A2P5E269_PARAD</name>
<dbReference type="Pfam" id="PF17919">
    <property type="entry name" value="RT_RNaseH_2"/>
    <property type="match status" value="1"/>
</dbReference>
<dbReference type="EMBL" id="JXTB01000003">
    <property type="protein sequence ID" value="PON79621.1"/>
    <property type="molecule type" value="Genomic_DNA"/>
</dbReference>
<evidence type="ECO:0000313" key="2">
    <source>
        <dbReference type="EMBL" id="PON79621.1"/>
    </source>
</evidence>
<dbReference type="InterPro" id="IPR012337">
    <property type="entry name" value="RNaseH-like_sf"/>
</dbReference>
<gene>
    <name evidence="2" type="ORF">PanWU01x14_008530</name>
</gene>
<dbReference type="InterPro" id="IPR043502">
    <property type="entry name" value="DNA/RNA_pol_sf"/>
</dbReference>
<dbReference type="OrthoDB" id="1738821at2759"/>
<proteinExistence type="predicted"/>
<accession>A0A2P5E269</accession>
<sequence>MSDRCKPFFQYIKRSSTIVWGEEQDKALAELKLYLSHPPILASPADGQRLYAYLAVSEVAISAVQFIEKDSKQKPVFYASRMHLDTEMRYSMVEKLVLALVNAKKRLRQYFEAHSITVYTDFPIRQILAKPDLSERLTKWAIELGIYDIEYRPRVAKKGQVMADFLVEIQSFGEPHAPLQTSLPHIPSAWTLYTDRSMNASESGIIIVLQTLVRLRIEKDLRLSFQAMNNEAEYEVLLQGLELALHFEVKSIAVKTDSQLIVG</sequence>
<dbReference type="InterPro" id="IPR041577">
    <property type="entry name" value="RT_RNaseH_2"/>
</dbReference>
<dbReference type="SUPFAM" id="SSF56672">
    <property type="entry name" value="DNA/RNA polymerases"/>
    <property type="match status" value="1"/>
</dbReference>
<feature type="domain" description="RNase H type-1" evidence="1">
    <location>
        <begin position="186"/>
        <end position="263"/>
    </location>
</feature>
<dbReference type="GO" id="GO:0003676">
    <property type="term" value="F:nucleic acid binding"/>
    <property type="evidence" value="ECO:0007669"/>
    <property type="project" value="InterPro"/>
</dbReference>
<reference evidence="3" key="1">
    <citation type="submission" date="2016-06" db="EMBL/GenBank/DDBJ databases">
        <title>Parallel loss of symbiosis genes in relatives of nitrogen-fixing non-legume Parasponia.</title>
        <authorList>
            <person name="Van Velzen R."/>
            <person name="Holmer R."/>
            <person name="Bu F."/>
            <person name="Rutten L."/>
            <person name="Van Zeijl A."/>
            <person name="Liu W."/>
            <person name="Santuari L."/>
            <person name="Cao Q."/>
            <person name="Sharma T."/>
            <person name="Shen D."/>
            <person name="Roswanjaya Y."/>
            <person name="Wardhani T."/>
            <person name="Kalhor M.S."/>
            <person name="Jansen J."/>
            <person name="Van den Hoogen J."/>
            <person name="Gungor B."/>
            <person name="Hartog M."/>
            <person name="Hontelez J."/>
            <person name="Verver J."/>
            <person name="Yang W.-C."/>
            <person name="Schijlen E."/>
            <person name="Repin R."/>
            <person name="Schilthuizen M."/>
            <person name="Schranz E."/>
            <person name="Heidstra R."/>
            <person name="Miyata K."/>
            <person name="Fedorova E."/>
            <person name="Kohlen W."/>
            <person name="Bisseling T."/>
            <person name="Smit S."/>
            <person name="Geurts R."/>
        </authorList>
    </citation>
    <scope>NUCLEOTIDE SEQUENCE [LARGE SCALE GENOMIC DNA]</scope>
    <source>
        <strain evidence="3">cv. WU1-14</strain>
    </source>
</reference>
<dbReference type="Pfam" id="PF13456">
    <property type="entry name" value="RVT_3"/>
    <property type="match status" value="1"/>
</dbReference>
<keyword evidence="3" id="KW-1185">Reference proteome</keyword>
<dbReference type="InterPro" id="IPR036397">
    <property type="entry name" value="RNaseH_sf"/>
</dbReference>
<protein>
    <submittedName>
        <fullName evidence="2">Ribonuclease H</fullName>
    </submittedName>
</protein>
<dbReference type="SUPFAM" id="SSF53098">
    <property type="entry name" value="Ribonuclease H-like"/>
    <property type="match status" value="1"/>
</dbReference>
<dbReference type="Gene3D" id="3.30.420.10">
    <property type="entry name" value="Ribonuclease H-like superfamily/Ribonuclease H"/>
    <property type="match status" value="1"/>
</dbReference>
<evidence type="ECO:0000259" key="1">
    <source>
        <dbReference type="PROSITE" id="PS50879"/>
    </source>
</evidence>
<dbReference type="InterPro" id="IPR002156">
    <property type="entry name" value="RNaseH_domain"/>
</dbReference>